<evidence type="ECO:0000313" key="3">
    <source>
        <dbReference type="EMBL" id="UUP16650.1"/>
    </source>
</evidence>
<dbReference type="Gene3D" id="3.30.310.50">
    <property type="entry name" value="Alpha-D-phosphohexomutase, C-terminal domain"/>
    <property type="match status" value="1"/>
</dbReference>
<accession>A0ABY5MF42</accession>
<dbReference type="RefSeq" id="WP_338529060.1">
    <property type="nucleotide sequence ID" value="NZ_CP030941.1"/>
</dbReference>
<dbReference type="Gene3D" id="2.40.30.10">
    <property type="entry name" value="Translation factors"/>
    <property type="match status" value="1"/>
</dbReference>
<feature type="domain" description="FAD-binding FR-type" evidence="2">
    <location>
        <begin position="107"/>
        <end position="231"/>
    </location>
</feature>
<dbReference type="InterPro" id="IPR014543">
    <property type="entry name" value="UCP028291"/>
</dbReference>
<dbReference type="CDD" id="cd06193">
    <property type="entry name" value="siderophore_interacting"/>
    <property type="match status" value="1"/>
</dbReference>
<dbReference type="InterPro" id="IPR017927">
    <property type="entry name" value="FAD-bd_FR_type"/>
</dbReference>
<protein>
    <submittedName>
        <fullName evidence="3">Vibriobactin utilization protein ViuB</fullName>
    </submittedName>
</protein>
<sequence length="362" mass="39887">MNAHHPLLAETTVRLAAPLDVMTKLREHFVEHGTVTGSDDRWRVEFGIGTAEAQARAGAIAFRVSADDATSLAYLQWGVAEHVCEFAPGETPEIVWEGGVRAGAPLPYFREMRVLRARQLTPRMRRLTLAGRDLERFSHDGLHVRLLLAPEKGVKPVWPVMAADGRQAWPEGPRPVPRVYTIRRIDVDAGEVDIDFVLHEGEETPGATFALDAKPGDVVGMTGPGGGELREANWYLLAGDETALPAIGRMLEQLPAGKKVVALIEIADDAERQELRTEAHLDLRWLSRGGRAAGSTTLLTDAVRALDFPCDDASVFVWAGCEHTAARQIRAHLRKERGLQRRDSLVAAYWRRGAAGEVEQRD</sequence>
<keyword evidence="4" id="KW-1185">Reference proteome</keyword>
<evidence type="ECO:0000256" key="1">
    <source>
        <dbReference type="ARBA" id="ARBA00035644"/>
    </source>
</evidence>
<comment type="similarity">
    <text evidence="1">Belongs to the SIP oxidoreductase family.</text>
</comment>
<dbReference type="Pfam" id="PF04954">
    <property type="entry name" value="SIP"/>
    <property type="match status" value="1"/>
</dbReference>
<dbReference type="PANTHER" id="PTHR30157:SF0">
    <property type="entry name" value="NADPH-DEPENDENT FERRIC-CHELATE REDUCTASE"/>
    <property type="match status" value="1"/>
</dbReference>
<evidence type="ECO:0000313" key="4">
    <source>
        <dbReference type="Proteomes" id="UP001342418"/>
    </source>
</evidence>
<organism evidence="3 4">
    <name type="scientific">Nitratireductor thuwali</name>
    <dbReference type="NCBI Taxonomy" id="2267699"/>
    <lineage>
        <taxon>Bacteria</taxon>
        <taxon>Pseudomonadati</taxon>
        <taxon>Pseudomonadota</taxon>
        <taxon>Alphaproteobacteria</taxon>
        <taxon>Hyphomicrobiales</taxon>
        <taxon>Phyllobacteriaceae</taxon>
        <taxon>Nitratireductor</taxon>
    </lineage>
</organism>
<dbReference type="InterPro" id="IPR039374">
    <property type="entry name" value="SIP_fam"/>
</dbReference>
<name>A0ABY5MF42_9HYPH</name>
<dbReference type="Pfam" id="PF08021">
    <property type="entry name" value="FAD_binding_9"/>
    <property type="match status" value="1"/>
</dbReference>
<dbReference type="Pfam" id="PF09981">
    <property type="entry name" value="DUF2218"/>
    <property type="match status" value="1"/>
</dbReference>
<dbReference type="InterPro" id="IPR013113">
    <property type="entry name" value="SIP_FAD-bd"/>
</dbReference>
<evidence type="ECO:0000259" key="2">
    <source>
        <dbReference type="PROSITE" id="PS51384"/>
    </source>
</evidence>
<dbReference type="PROSITE" id="PS51384">
    <property type="entry name" value="FAD_FR"/>
    <property type="match status" value="1"/>
</dbReference>
<dbReference type="EMBL" id="CP030941">
    <property type="protein sequence ID" value="UUP16650.1"/>
    <property type="molecule type" value="Genomic_DNA"/>
</dbReference>
<dbReference type="InterPro" id="IPR017938">
    <property type="entry name" value="Riboflavin_synthase-like_b-brl"/>
</dbReference>
<dbReference type="Gene3D" id="3.40.50.80">
    <property type="entry name" value="Nucleotide-binding domain of ferredoxin-NADP reductase (FNR) module"/>
    <property type="match status" value="1"/>
</dbReference>
<dbReference type="Proteomes" id="UP001342418">
    <property type="component" value="Chromosome"/>
</dbReference>
<dbReference type="SUPFAM" id="SSF63380">
    <property type="entry name" value="Riboflavin synthase domain-like"/>
    <property type="match status" value="1"/>
</dbReference>
<gene>
    <name evidence="3" type="primary">viuB_1</name>
    <name evidence="3" type="ORF">NTH_01097</name>
</gene>
<dbReference type="InterPro" id="IPR007037">
    <property type="entry name" value="SIP_rossman_dom"/>
</dbReference>
<dbReference type="InterPro" id="IPR039261">
    <property type="entry name" value="FNR_nucleotide-bd"/>
</dbReference>
<reference evidence="3 4" key="1">
    <citation type="submission" date="2018-07" db="EMBL/GenBank/DDBJ databases">
        <title>Genome sequence of Nitratireductor thuwali#1536.</title>
        <authorList>
            <person name="Michoud G."/>
            <person name="Merlino G."/>
            <person name="Sefrji F.O."/>
            <person name="Daffonchio D."/>
        </authorList>
    </citation>
    <scope>NUCLEOTIDE SEQUENCE [LARGE SCALE GENOMIC DNA]</scope>
    <source>
        <strain evidence="4">Nit1536</strain>
    </source>
</reference>
<dbReference type="PANTHER" id="PTHR30157">
    <property type="entry name" value="FERRIC REDUCTASE, NADPH-DEPENDENT"/>
    <property type="match status" value="1"/>
</dbReference>
<proteinExistence type="inferred from homology"/>